<dbReference type="Proteomes" id="UP001487740">
    <property type="component" value="Unassembled WGS sequence"/>
</dbReference>
<evidence type="ECO:0000313" key="2">
    <source>
        <dbReference type="Proteomes" id="UP001487740"/>
    </source>
</evidence>
<name>A0AAW0TC24_SCYPA</name>
<proteinExistence type="predicted"/>
<dbReference type="EMBL" id="JARAKH010000034">
    <property type="protein sequence ID" value="KAK8384848.1"/>
    <property type="molecule type" value="Genomic_DNA"/>
</dbReference>
<gene>
    <name evidence="1" type="ORF">O3P69_014422</name>
</gene>
<accession>A0AAW0TC24</accession>
<keyword evidence="2" id="KW-1185">Reference proteome</keyword>
<evidence type="ECO:0000313" key="1">
    <source>
        <dbReference type="EMBL" id="KAK8384848.1"/>
    </source>
</evidence>
<dbReference type="AlphaFoldDB" id="A0AAW0TC24"/>
<comment type="caution">
    <text evidence="1">The sequence shown here is derived from an EMBL/GenBank/DDBJ whole genome shotgun (WGS) entry which is preliminary data.</text>
</comment>
<organism evidence="1 2">
    <name type="scientific">Scylla paramamosain</name>
    <name type="common">Mud crab</name>
    <dbReference type="NCBI Taxonomy" id="85552"/>
    <lineage>
        <taxon>Eukaryota</taxon>
        <taxon>Metazoa</taxon>
        <taxon>Ecdysozoa</taxon>
        <taxon>Arthropoda</taxon>
        <taxon>Crustacea</taxon>
        <taxon>Multicrustacea</taxon>
        <taxon>Malacostraca</taxon>
        <taxon>Eumalacostraca</taxon>
        <taxon>Eucarida</taxon>
        <taxon>Decapoda</taxon>
        <taxon>Pleocyemata</taxon>
        <taxon>Brachyura</taxon>
        <taxon>Eubrachyura</taxon>
        <taxon>Portunoidea</taxon>
        <taxon>Portunidae</taxon>
        <taxon>Portuninae</taxon>
        <taxon>Scylla</taxon>
    </lineage>
</organism>
<sequence length="184" mass="19103">MHSVCLPVNSSLYEGEHRIVSWALAGCHGWQRPAHLRIGKKYDIAGGNTVTQARRTAAATAGGLSRAPITPTPCSLTSLELRKQCGGLSLRCLRLAAHPGRGARALFPVCFPSINQSRVSSSIDLPSAAALSSVSGADPNAAHSPGVEMERWTSVIGGQTSGGVKGAMEGTWICGAEMELVKGG</sequence>
<reference evidence="1 2" key="1">
    <citation type="submission" date="2023-03" db="EMBL/GenBank/DDBJ databases">
        <title>High-quality genome of Scylla paramamosain provides insights in environmental adaptation.</title>
        <authorList>
            <person name="Zhang L."/>
        </authorList>
    </citation>
    <scope>NUCLEOTIDE SEQUENCE [LARGE SCALE GENOMIC DNA]</scope>
    <source>
        <strain evidence="1">LZ_2023a</strain>
        <tissue evidence="1">Muscle</tissue>
    </source>
</reference>
<protein>
    <submittedName>
        <fullName evidence="1">Uncharacterized protein</fullName>
    </submittedName>
</protein>